<gene>
    <name evidence="1" type="ORF">ACAOBT_LOCUS813</name>
</gene>
<keyword evidence="2" id="KW-1185">Reference proteome</keyword>
<dbReference type="Proteomes" id="UP001152888">
    <property type="component" value="Unassembled WGS sequence"/>
</dbReference>
<reference evidence="1" key="1">
    <citation type="submission" date="2022-03" db="EMBL/GenBank/DDBJ databases">
        <authorList>
            <person name="Sayadi A."/>
        </authorList>
    </citation>
    <scope>NUCLEOTIDE SEQUENCE</scope>
</reference>
<proteinExistence type="predicted"/>
<evidence type="ECO:0000313" key="1">
    <source>
        <dbReference type="EMBL" id="CAH1954912.1"/>
    </source>
</evidence>
<dbReference type="EMBL" id="CAKOFQ010006656">
    <property type="protein sequence ID" value="CAH1954912.1"/>
    <property type="molecule type" value="Genomic_DNA"/>
</dbReference>
<organism evidence="1 2">
    <name type="scientific">Acanthoscelides obtectus</name>
    <name type="common">Bean weevil</name>
    <name type="synonym">Bruchus obtectus</name>
    <dbReference type="NCBI Taxonomy" id="200917"/>
    <lineage>
        <taxon>Eukaryota</taxon>
        <taxon>Metazoa</taxon>
        <taxon>Ecdysozoa</taxon>
        <taxon>Arthropoda</taxon>
        <taxon>Hexapoda</taxon>
        <taxon>Insecta</taxon>
        <taxon>Pterygota</taxon>
        <taxon>Neoptera</taxon>
        <taxon>Endopterygota</taxon>
        <taxon>Coleoptera</taxon>
        <taxon>Polyphaga</taxon>
        <taxon>Cucujiformia</taxon>
        <taxon>Chrysomeloidea</taxon>
        <taxon>Chrysomelidae</taxon>
        <taxon>Bruchinae</taxon>
        <taxon>Bruchini</taxon>
        <taxon>Acanthoscelides</taxon>
    </lineage>
</organism>
<comment type="caution">
    <text evidence="1">The sequence shown here is derived from an EMBL/GenBank/DDBJ whole genome shotgun (WGS) entry which is preliminary data.</text>
</comment>
<name>A0A9P0JIK9_ACAOB</name>
<dbReference type="OrthoDB" id="5422795at2759"/>
<dbReference type="AlphaFoldDB" id="A0A9P0JIK9"/>
<evidence type="ECO:0000313" key="2">
    <source>
        <dbReference type="Proteomes" id="UP001152888"/>
    </source>
</evidence>
<accession>A0A9P0JIK9</accession>
<protein>
    <submittedName>
        <fullName evidence="1">Uncharacterized protein</fullName>
    </submittedName>
</protein>
<sequence>MFSSVNDVRGLPSLSASSRVKLPDEDNHSLMQASFLLSTGLCLNHA</sequence>